<comment type="caution">
    <text evidence="5">The sequence shown here is derived from an EMBL/GenBank/DDBJ whole genome shotgun (WGS) entry which is preliminary data.</text>
</comment>
<evidence type="ECO:0000256" key="2">
    <source>
        <dbReference type="ARBA" id="ARBA00022803"/>
    </source>
</evidence>
<dbReference type="Pfam" id="PF18972">
    <property type="entry name" value="Wheel"/>
    <property type="match status" value="1"/>
</dbReference>
<dbReference type="GO" id="GO:0005634">
    <property type="term" value="C:nucleus"/>
    <property type="evidence" value="ECO:0007669"/>
    <property type="project" value="TreeGrafter"/>
</dbReference>
<dbReference type="GO" id="GO:0030544">
    <property type="term" value="F:Hsp70 protein binding"/>
    <property type="evidence" value="ECO:0007669"/>
    <property type="project" value="TreeGrafter"/>
</dbReference>
<gene>
    <name evidence="5" type="ORF">NDN08_000331</name>
</gene>
<keyword evidence="6" id="KW-1185">Reference proteome</keyword>
<accession>A0AAV8UMR9</accession>
<evidence type="ECO:0000256" key="3">
    <source>
        <dbReference type="ARBA" id="ARBA00023602"/>
    </source>
</evidence>
<dbReference type="GO" id="GO:0006457">
    <property type="term" value="P:protein folding"/>
    <property type="evidence" value="ECO:0007669"/>
    <property type="project" value="TreeGrafter"/>
</dbReference>
<dbReference type="CDD" id="cd21377">
    <property type="entry name" value="CTWD_Cns1-like"/>
    <property type="match status" value="1"/>
</dbReference>
<dbReference type="InterPro" id="IPR011990">
    <property type="entry name" value="TPR-like_helical_dom_sf"/>
</dbReference>
<evidence type="ECO:0000313" key="6">
    <source>
        <dbReference type="Proteomes" id="UP001157974"/>
    </source>
</evidence>
<dbReference type="Gene3D" id="1.25.40.10">
    <property type="entry name" value="Tetratricopeptide repeat domain"/>
    <property type="match status" value="1"/>
</dbReference>
<keyword evidence="2" id="KW-0802">TPR repeat</keyword>
<dbReference type="SUPFAM" id="SSF48452">
    <property type="entry name" value="TPR-like"/>
    <property type="match status" value="1"/>
</dbReference>
<dbReference type="PANTHER" id="PTHR46035:SF1">
    <property type="entry name" value="TETRATRICOPEPTIDE REPEAT PROTEIN 4"/>
    <property type="match status" value="1"/>
</dbReference>
<evidence type="ECO:0000259" key="4">
    <source>
        <dbReference type="Pfam" id="PF18972"/>
    </source>
</evidence>
<dbReference type="AlphaFoldDB" id="A0AAV8UMR9"/>
<dbReference type="EMBL" id="JAMWBK010000006">
    <property type="protein sequence ID" value="KAJ8903798.1"/>
    <property type="molecule type" value="Genomic_DNA"/>
</dbReference>
<reference evidence="5 6" key="1">
    <citation type="journal article" date="2023" name="Nat. Commun.">
        <title>Origin of minicircular mitochondrial genomes in red algae.</title>
        <authorList>
            <person name="Lee Y."/>
            <person name="Cho C.H."/>
            <person name="Lee Y.M."/>
            <person name="Park S.I."/>
            <person name="Yang J.H."/>
            <person name="West J.A."/>
            <person name="Bhattacharya D."/>
            <person name="Yoon H.S."/>
        </authorList>
    </citation>
    <scope>NUCLEOTIDE SEQUENCE [LARGE SCALE GENOMIC DNA]</scope>
    <source>
        <strain evidence="5 6">CCMP1338</strain>
        <tissue evidence="5">Whole cell</tissue>
    </source>
</reference>
<dbReference type="PANTHER" id="PTHR46035">
    <property type="entry name" value="TETRATRICOPEPTIDE REPEAT PROTEIN 4"/>
    <property type="match status" value="1"/>
</dbReference>
<name>A0AAV8UMR9_9RHOD</name>
<evidence type="ECO:0000256" key="1">
    <source>
        <dbReference type="ARBA" id="ARBA00022737"/>
    </source>
</evidence>
<organism evidence="5 6">
    <name type="scientific">Rhodosorus marinus</name>
    <dbReference type="NCBI Taxonomy" id="101924"/>
    <lineage>
        <taxon>Eukaryota</taxon>
        <taxon>Rhodophyta</taxon>
        <taxon>Stylonematophyceae</taxon>
        <taxon>Stylonematales</taxon>
        <taxon>Stylonemataceae</taxon>
        <taxon>Rhodosorus</taxon>
    </lineage>
</organism>
<protein>
    <recommendedName>
        <fullName evidence="4">Cns1/TTC4 wheel domain-containing protein</fullName>
    </recommendedName>
</protein>
<evidence type="ECO:0000313" key="5">
    <source>
        <dbReference type="EMBL" id="KAJ8903798.1"/>
    </source>
</evidence>
<dbReference type="GO" id="GO:0005829">
    <property type="term" value="C:cytosol"/>
    <property type="evidence" value="ECO:0007669"/>
    <property type="project" value="TreeGrafter"/>
</dbReference>
<keyword evidence="1" id="KW-0677">Repeat</keyword>
<dbReference type="Proteomes" id="UP001157974">
    <property type="component" value="Unassembled WGS sequence"/>
</dbReference>
<proteinExistence type="inferred from homology"/>
<dbReference type="SMART" id="SM00028">
    <property type="entry name" value="TPR"/>
    <property type="match status" value="3"/>
</dbReference>
<dbReference type="InterPro" id="IPR044059">
    <property type="entry name" value="Csn1/TTC4_wheel"/>
</dbReference>
<comment type="similarity">
    <text evidence="3">Belongs to the TTC4 family.</text>
</comment>
<dbReference type="InterPro" id="IPR019734">
    <property type="entry name" value="TPR_rpt"/>
</dbReference>
<dbReference type="GO" id="GO:0051879">
    <property type="term" value="F:Hsp90 protein binding"/>
    <property type="evidence" value="ECO:0007669"/>
    <property type="project" value="InterPro"/>
</dbReference>
<sequence length="376" mass="42265">MDEQNAMEESWEDMPLFADEGYLKKVAKDEQVPEDMSDSFAMLSHLVYDEDTPAEVSEQLREKGNSQFKIGTKYSLKRAAEHYTKALELEDLEPEVKSLAYLNRAAAEMKLENFGKALADAKMAISLDSSNGKAYWRAAKAANSVGRWQEARDLASSGIILARKGSVSIPLLKSEVKVAKKNLTRDLEKITAVQKNEEEKDNRAKELSKILVERGLQIGPPLFSQQLKYPTQEPKINSDGSLSYPVLIVYPSYSGGDSDQVTQSDFIEDFHEMQTLSEFLQVMLPPPWETSGELLPDRVDALYREKWTISGGEMEERIGLGEDLEGYLGSTRGRDELGSWKSVSVDKPLFEILALADYITPKFPVFYIVPKGYRPP</sequence>
<feature type="domain" description="Cns1/TTC4 wheel" evidence="4">
    <location>
        <begin position="239"/>
        <end position="303"/>
    </location>
</feature>